<protein>
    <submittedName>
        <fullName evidence="2">GH36 C-terminal domain-containing protein</fullName>
    </submittedName>
</protein>
<proteinExistence type="predicted"/>
<sequence>MAIFEYEIKGVENTFFGDELMNVGIQLTNNIFDARFGVNESGDFSSKLFKLKAKEW</sequence>
<reference evidence="2 3" key="1">
    <citation type="submission" date="2023-09" db="EMBL/GenBank/DDBJ databases">
        <title>Different Types of Thermotolerant Ring-Cleaving Dioxygenases derived from Aeribacillus composti HB-1 applied for multiple aromatic hydrocarbons removal.</title>
        <authorList>
            <person name="Cao L."/>
            <person name="Li M."/>
            <person name="Ma T."/>
        </authorList>
    </citation>
    <scope>NUCLEOTIDE SEQUENCE [LARGE SCALE GENOMIC DNA]</scope>
    <source>
        <strain evidence="2 3">HB-1</strain>
    </source>
</reference>
<dbReference type="Pfam" id="PF16874">
    <property type="entry name" value="Glyco_hydro_36C"/>
    <property type="match status" value="1"/>
</dbReference>
<name>A0ABY9WDM8_9BACI</name>
<dbReference type="RefSeq" id="WP_199757321.1">
    <property type="nucleotide sequence ID" value="NZ_CP134501.1"/>
</dbReference>
<dbReference type="GeneID" id="301125362"/>
<feature type="domain" description="Glycosyl hydrolase family 36 C-terminal" evidence="1">
    <location>
        <begin position="5"/>
        <end position="51"/>
    </location>
</feature>
<dbReference type="InterPro" id="IPR013780">
    <property type="entry name" value="Glyco_hydro_b"/>
</dbReference>
<dbReference type="InterPro" id="IPR031705">
    <property type="entry name" value="Glyco_hydro_36_C"/>
</dbReference>
<dbReference type="Gene3D" id="2.60.40.1180">
    <property type="entry name" value="Golgi alpha-mannosidase II"/>
    <property type="match status" value="1"/>
</dbReference>
<evidence type="ECO:0000259" key="1">
    <source>
        <dbReference type="Pfam" id="PF16874"/>
    </source>
</evidence>
<organism evidence="2 3">
    <name type="scientific">Aeribacillus composti</name>
    <dbReference type="NCBI Taxonomy" id="1868734"/>
    <lineage>
        <taxon>Bacteria</taxon>
        <taxon>Bacillati</taxon>
        <taxon>Bacillota</taxon>
        <taxon>Bacilli</taxon>
        <taxon>Bacillales</taxon>
        <taxon>Bacillaceae</taxon>
        <taxon>Aeribacillus</taxon>
    </lineage>
</organism>
<gene>
    <name evidence="2" type="ORF">RI196_05270</name>
</gene>
<dbReference type="EMBL" id="CP134501">
    <property type="protein sequence ID" value="WNF34078.1"/>
    <property type="molecule type" value="Genomic_DNA"/>
</dbReference>
<evidence type="ECO:0000313" key="2">
    <source>
        <dbReference type="EMBL" id="WNF34078.1"/>
    </source>
</evidence>
<keyword evidence="3" id="KW-1185">Reference proteome</keyword>
<accession>A0ABY9WDM8</accession>
<evidence type="ECO:0000313" key="3">
    <source>
        <dbReference type="Proteomes" id="UP001303701"/>
    </source>
</evidence>
<dbReference type="Proteomes" id="UP001303701">
    <property type="component" value="Chromosome"/>
</dbReference>